<comment type="caution">
    <text evidence="1">The sequence shown here is derived from an EMBL/GenBank/DDBJ whole genome shotgun (WGS) entry which is preliminary data.</text>
</comment>
<reference evidence="2" key="1">
    <citation type="journal article" date="2023" name="G3 (Bethesda)">
        <title>Genome assembly and association tests identify interacting loci associated with vigor, precocity, and sex in interspecific pistachio rootstocks.</title>
        <authorList>
            <person name="Palmer W."/>
            <person name="Jacygrad E."/>
            <person name="Sagayaradj S."/>
            <person name="Cavanaugh K."/>
            <person name="Han R."/>
            <person name="Bertier L."/>
            <person name="Beede B."/>
            <person name="Kafkas S."/>
            <person name="Golino D."/>
            <person name="Preece J."/>
            <person name="Michelmore R."/>
        </authorList>
    </citation>
    <scope>NUCLEOTIDE SEQUENCE [LARGE SCALE GENOMIC DNA]</scope>
</reference>
<evidence type="ECO:0000313" key="2">
    <source>
        <dbReference type="Proteomes" id="UP001163603"/>
    </source>
</evidence>
<dbReference type="EMBL" id="CM047745">
    <property type="protein sequence ID" value="KAJ0024377.1"/>
    <property type="molecule type" value="Genomic_DNA"/>
</dbReference>
<dbReference type="Proteomes" id="UP001163603">
    <property type="component" value="Chromosome 10"/>
</dbReference>
<proteinExistence type="predicted"/>
<accession>A0ACC0XUV0</accession>
<protein>
    <submittedName>
        <fullName evidence="1">Uncharacterized protein</fullName>
    </submittedName>
</protein>
<name>A0ACC0XUV0_9ROSI</name>
<sequence length="319" mass="35980">MPNGIEAPITHVGTVQLTPSISLHEVLCIPSFQFNLISTKKLTTSLTSCLVFFSNCCLIQDLLYWTTIGQGEVRSGLYHFLKTTVSPSLLANKLSTFSTAVFTGSASIYNNLDVIDLWHCRLGHPSFTCITLIIDPIVKKDVSSINTKPCCICLLAKLHRLPFPHSQHKTSKPFEIIHCDLWGPCSTIAYDGSKFFLTIIDDFTRTTWLYLLQTKSETRNCLISFSNMIENQFDLKIKILRSDNGSEFQMTDFFNNKGIIHQRSCVATPQQNGIMEQKHQHLLNVARALKIQAGIPLEYWSDCVLTTTYLINRTPSPLL</sequence>
<keyword evidence="2" id="KW-1185">Reference proteome</keyword>
<organism evidence="1 2">
    <name type="scientific">Pistacia integerrima</name>
    <dbReference type="NCBI Taxonomy" id="434235"/>
    <lineage>
        <taxon>Eukaryota</taxon>
        <taxon>Viridiplantae</taxon>
        <taxon>Streptophyta</taxon>
        <taxon>Embryophyta</taxon>
        <taxon>Tracheophyta</taxon>
        <taxon>Spermatophyta</taxon>
        <taxon>Magnoliopsida</taxon>
        <taxon>eudicotyledons</taxon>
        <taxon>Gunneridae</taxon>
        <taxon>Pentapetalae</taxon>
        <taxon>rosids</taxon>
        <taxon>malvids</taxon>
        <taxon>Sapindales</taxon>
        <taxon>Anacardiaceae</taxon>
        <taxon>Pistacia</taxon>
    </lineage>
</organism>
<gene>
    <name evidence="1" type="ORF">Pint_07411</name>
</gene>
<evidence type="ECO:0000313" key="1">
    <source>
        <dbReference type="EMBL" id="KAJ0024377.1"/>
    </source>
</evidence>